<comment type="similarity">
    <text evidence="1">Belongs to the transglycosylase family. Rpf subfamily.</text>
</comment>
<evidence type="ECO:0000313" key="6">
    <source>
        <dbReference type="Proteomes" id="UP001597145"/>
    </source>
</evidence>
<dbReference type="SUPFAM" id="SSF54106">
    <property type="entry name" value="LysM domain"/>
    <property type="match status" value="1"/>
</dbReference>
<keyword evidence="3" id="KW-0732">Signal</keyword>
<dbReference type="PANTHER" id="PTHR34700">
    <property type="entry name" value="POTASSIUM BINDING PROTEIN KBP"/>
    <property type="match status" value="1"/>
</dbReference>
<sequence length="201" mass="20288">MARNRGRHRAPSTTGRTIARTAIAGAMVGAPLLVTMPAANAATDSTWDRVAQCESGGNWQINTGNGFQGGLQFTPSTWSGFGGGEFAATANQATREQQIVVAERVLAGQGWNAWPVCSKKAGATGEAPAQRAAPTAAPAQAASAVTSAPTTVGGYVVKSGDTLSGIAAAQGVAGGWEALVQKNSALAANPNIIFPGQRLTV</sequence>
<evidence type="ECO:0000256" key="3">
    <source>
        <dbReference type="SAM" id="SignalP"/>
    </source>
</evidence>
<dbReference type="InterPro" id="IPR036779">
    <property type="entry name" value="LysM_dom_sf"/>
</dbReference>
<comment type="caution">
    <text evidence="5">The sequence shown here is derived from an EMBL/GenBank/DDBJ whole genome shotgun (WGS) entry which is preliminary data.</text>
</comment>
<evidence type="ECO:0000256" key="2">
    <source>
        <dbReference type="ARBA" id="ARBA00022801"/>
    </source>
</evidence>
<feature type="signal peptide" evidence="3">
    <location>
        <begin position="1"/>
        <end position="41"/>
    </location>
</feature>
<gene>
    <name evidence="5" type="ORF">ACFSCY_26185</name>
</gene>
<dbReference type="RefSeq" id="WP_343984610.1">
    <property type="nucleotide sequence ID" value="NZ_BAAAJG010000025.1"/>
</dbReference>
<dbReference type="InterPro" id="IPR052196">
    <property type="entry name" value="Bact_Kbp"/>
</dbReference>
<dbReference type="SUPFAM" id="SSF53955">
    <property type="entry name" value="Lysozyme-like"/>
    <property type="match status" value="1"/>
</dbReference>
<keyword evidence="2" id="KW-0378">Hydrolase</keyword>
<evidence type="ECO:0000256" key="1">
    <source>
        <dbReference type="ARBA" id="ARBA00010830"/>
    </source>
</evidence>
<dbReference type="Pfam" id="PF06737">
    <property type="entry name" value="Transglycosylas"/>
    <property type="match status" value="1"/>
</dbReference>
<dbReference type="PANTHER" id="PTHR34700:SF4">
    <property type="entry name" value="PHAGE-LIKE ELEMENT PBSX PROTEIN XKDP"/>
    <property type="match status" value="1"/>
</dbReference>
<dbReference type="InterPro" id="IPR010618">
    <property type="entry name" value="RPF"/>
</dbReference>
<proteinExistence type="inferred from homology"/>
<dbReference type="PROSITE" id="PS51782">
    <property type="entry name" value="LYSM"/>
    <property type="match status" value="1"/>
</dbReference>
<dbReference type="CDD" id="cd13925">
    <property type="entry name" value="RPF"/>
    <property type="match status" value="1"/>
</dbReference>
<dbReference type="EMBL" id="JBHUCP010000022">
    <property type="protein sequence ID" value="MFD1532918.1"/>
    <property type="molecule type" value="Genomic_DNA"/>
</dbReference>
<keyword evidence="6" id="KW-1185">Reference proteome</keyword>
<reference evidence="6" key="1">
    <citation type="journal article" date="2019" name="Int. J. Syst. Evol. Microbiol.">
        <title>The Global Catalogue of Microorganisms (GCM) 10K type strain sequencing project: providing services to taxonomists for standard genome sequencing and annotation.</title>
        <authorList>
            <consortium name="The Broad Institute Genomics Platform"/>
            <consortium name="The Broad Institute Genome Sequencing Center for Infectious Disease"/>
            <person name="Wu L."/>
            <person name="Ma J."/>
        </authorList>
    </citation>
    <scope>NUCLEOTIDE SEQUENCE [LARGE SCALE GENOMIC DNA]</scope>
    <source>
        <strain evidence="6">JCM 12165</strain>
    </source>
</reference>
<organism evidence="5 6">
    <name type="scientific">Pseudonocardia aurantiaca</name>
    <dbReference type="NCBI Taxonomy" id="75290"/>
    <lineage>
        <taxon>Bacteria</taxon>
        <taxon>Bacillati</taxon>
        <taxon>Actinomycetota</taxon>
        <taxon>Actinomycetes</taxon>
        <taxon>Pseudonocardiales</taxon>
        <taxon>Pseudonocardiaceae</taxon>
        <taxon>Pseudonocardia</taxon>
    </lineage>
</organism>
<name>A0ABW4FS14_9PSEU</name>
<dbReference type="InterPro" id="IPR018392">
    <property type="entry name" value="LysM"/>
</dbReference>
<dbReference type="Gene3D" id="1.10.530.10">
    <property type="match status" value="1"/>
</dbReference>
<dbReference type="Proteomes" id="UP001597145">
    <property type="component" value="Unassembled WGS sequence"/>
</dbReference>
<dbReference type="InterPro" id="IPR023346">
    <property type="entry name" value="Lysozyme-like_dom_sf"/>
</dbReference>
<dbReference type="Pfam" id="PF01476">
    <property type="entry name" value="LysM"/>
    <property type="match status" value="1"/>
</dbReference>
<feature type="domain" description="LysM" evidence="4">
    <location>
        <begin position="153"/>
        <end position="201"/>
    </location>
</feature>
<dbReference type="Gene3D" id="3.10.350.10">
    <property type="entry name" value="LysM domain"/>
    <property type="match status" value="1"/>
</dbReference>
<protein>
    <submittedName>
        <fullName evidence="5">Transglycosylase family protein</fullName>
    </submittedName>
</protein>
<accession>A0ABW4FS14</accession>
<evidence type="ECO:0000259" key="4">
    <source>
        <dbReference type="PROSITE" id="PS51782"/>
    </source>
</evidence>
<evidence type="ECO:0000313" key="5">
    <source>
        <dbReference type="EMBL" id="MFD1532918.1"/>
    </source>
</evidence>
<dbReference type="SMART" id="SM00257">
    <property type="entry name" value="LysM"/>
    <property type="match status" value="1"/>
</dbReference>
<feature type="chain" id="PRO_5047187274" evidence="3">
    <location>
        <begin position="42"/>
        <end position="201"/>
    </location>
</feature>
<dbReference type="CDD" id="cd00118">
    <property type="entry name" value="LysM"/>
    <property type="match status" value="1"/>
</dbReference>